<accession>A0ABS9IKQ1</accession>
<dbReference type="Proteomes" id="UP001200022">
    <property type="component" value="Unassembled WGS sequence"/>
</dbReference>
<dbReference type="EMBL" id="JAKKDV010000004">
    <property type="protein sequence ID" value="MCF7561161.1"/>
    <property type="molecule type" value="Genomic_DNA"/>
</dbReference>
<sequence length="241" mass="24891">MKKIAYKFLILLSIVSFYNCDHDSIVPELEYVTFSKSSYSTGVDPGGSTSFDITVYASNISSSDRSFNVSVDASSNAAAGSYTVPSSVTIPAGSNEGALTVALTDTNLGIGVNNLVINFESSADYFSGASTTLSYIQNCTEVTATLDIIFDGYGSEVTWDITDSLGGVVVSGGGYADGQATASESITLCAGRDYTFTIYDSFGDGLSFPANGTYTLTLGGSVKASGGGNYGASESTAFDTN</sequence>
<name>A0ABS9IKQ1_9FLAO</name>
<organism evidence="1 2">
    <name type="scientific">Flaviramulus multivorans</name>
    <dbReference type="NCBI Taxonomy" id="1304750"/>
    <lineage>
        <taxon>Bacteria</taxon>
        <taxon>Pseudomonadati</taxon>
        <taxon>Bacteroidota</taxon>
        <taxon>Flavobacteriia</taxon>
        <taxon>Flavobacteriales</taxon>
        <taxon>Flavobacteriaceae</taxon>
        <taxon>Flaviramulus</taxon>
    </lineage>
</organism>
<proteinExistence type="predicted"/>
<keyword evidence="2" id="KW-1185">Reference proteome</keyword>
<protein>
    <recommendedName>
        <fullName evidence="3">Calx-beta domain-containing protein</fullName>
    </recommendedName>
</protein>
<evidence type="ECO:0000313" key="1">
    <source>
        <dbReference type="EMBL" id="MCF7561161.1"/>
    </source>
</evidence>
<comment type="caution">
    <text evidence="1">The sequence shown here is derived from an EMBL/GenBank/DDBJ whole genome shotgun (WGS) entry which is preliminary data.</text>
</comment>
<evidence type="ECO:0008006" key="3">
    <source>
        <dbReference type="Google" id="ProtNLM"/>
    </source>
</evidence>
<gene>
    <name evidence="1" type="ORF">L3X39_10980</name>
</gene>
<evidence type="ECO:0000313" key="2">
    <source>
        <dbReference type="Proteomes" id="UP001200022"/>
    </source>
</evidence>
<reference evidence="1 2" key="1">
    <citation type="submission" date="2022-01" db="EMBL/GenBank/DDBJ databases">
        <title>Draft genome sequence of Sabulilitoribacter multivorans KCTC 32326.</title>
        <authorList>
            <person name="Oh J.-S."/>
        </authorList>
    </citation>
    <scope>NUCLEOTIDE SEQUENCE [LARGE SCALE GENOMIC DNA]</scope>
    <source>
        <strain evidence="1 2">M-M16</strain>
    </source>
</reference>
<dbReference type="RefSeq" id="WP_237231830.1">
    <property type="nucleotide sequence ID" value="NZ_JAKKDV010000004.1"/>
</dbReference>